<dbReference type="OrthoDB" id="4872281at2"/>
<feature type="region of interest" description="Disordered" evidence="1">
    <location>
        <begin position="42"/>
        <end position="63"/>
    </location>
</feature>
<accession>A0A4Q9KLW9</accession>
<keyword evidence="4" id="KW-1185">Reference proteome</keyword>
<feature type="region of interest" description="Disordered" evidence="1">
    <location>
        <begin position="122"/>
        <end position="148"/>
    </location>
</feature>
<gene>
    <name evidence="3" type="ORF">ET996_05430</name>
</gene>
<reference evidence="3 4" key="1">
    <citation type="submission" date="2019-01" db="EMBL/GenBank/DDBJ databases">
        <title>Lactibacter flavus gen. nov., sp. nov., a novel bacterium of the family Propionibacteriaceae isolated from raw milk and dairy products.</title>
        <authorList>
            <person name="Huptas C."/>
            <person name="Wenning M."/>
            <person name="Breitenwieser F."/>
            <person name="Doll E."/>
            <person name="Von Neubeck M."/>
            <person name="Busse H.-J."/>
            <person name="Scherer S."/>
        </authorList>
    </citation>
    <scope>NUCLEOTIDE SEQUENCE [LARGE SCALE GENOMIC DNA]</scope>
    <source>
        <strain evidence="3 4">DSM 22130</strain>
    </source>
</reference>
<dbReference type="AlphaFoldDB" id="A0A4Q9KLW9"/>
<keyword evidence="2" id="KW-0732">Signal</keyword>
<dbReference type="Proteomes" id="UP000291933">
    <property type="component" value="Unassembled WGS sequence"/>
</dbReference>
<protein>
    <recommendedName>
        <fullName evidence="5">PepSY domain-containing protein</fullName>
    </recommendedName>
</protein>
<feature type="signal peptide" evidence="2">
    <location>
        <begin position="1"/>
        <end position="28"/>
    </location>
</feature>
<dbReference type="EMBL" id="SDMR01000004">
    <property type="protein sequence ID" value="TBT95536.1"/>
    <property type="molecule type" value="Genomic_DNA"/>
</dbReference>
<comment type="caution">
    <text evidence="3">The sequence shown here is derived from an EMBL/GenBank/DDBJ whole genome shotgun (WGS) entry which is preliminary data.</text>
</comment>
<feature type="chain" id="PRO_5020421957" description="PepSY domain-containing protein" evidence="2">
    <location>
        <begin position="29"/>
        <end position="148"/>
    </location>
</feature>
<dbReference type="RefSeq" id="WP_131171529.1">
    <property type="nucleotide sequence ID" value="NZ_FXTL01000004.1"/>
</dbReference>
<name>A0A4Q9KLW9_PROTD</name>
<organism evidence="3 4">
    <name type="scientific">Propioniciclava tarda</name>
    <dbReference type="NCBI Taxonomy" id="433330"/>
    <lineage>
        <taxon>Bacteria</taxon>
        <taxon>Bacillati</taxon>
        <taxon>Actinomycetota</taxon>
        <taxon>Actinomycetes</taxon>
        <taxon>Propionibacteriales</taxon>
        <taxon>Propionibacteriaceae</taxon>
        <taxon>Propioniciclava</taxon>
    </lineage>
</organism>
<evidence type="ECO:0000256" key="2">
    <source>
        <dbReference type="SAM" id="SignalP"/>
    </source>
</evidence>
<feature type="compositionally biased region" description="Low complexity" evidence="1">
    <location>
        <begin position="133"/>
        <end position="148"/>
    </location>
</feature>
<evidence type="ECO:0000313" key="3">
    <source>
        <dbReference type="EMBL" id="TBT95536.1"/>
    </source>
</evidence>
<sequence>MAFNKLGIAAAAVAAAALIGGGASVAVAAGNTAAPTTAPAASAPAVAGQQGGTGMVSQDTPVTGDQATKITAAVTAQNAGVTITEVRQDPDGTYDALGTKADGSVVFYDVSADLATVTENVAPAGAPGGRAGAQGASSGQAQPGTAGG</sequence>
<evidence type="ECO:0000313" key="4">
    <source>
        <dbReference type="Proteomes" id="UP000291933"/>
    </source>
</evidence>
<proteinExistence type="predicted"/>
<evidence type="ECO:0000256" key="1">
    <source>
        <dbReference type="SAM" id="MobiDB-lite"/>
    </source>
</evidence>
<evidence type="ECO:0008006" key="5">
    <source>
        <dbReference type="Google" id="ProtNLM"/>
    </source>
</evidence>